<evidence type="ECO:0008006" key="8">
    <source>
        <dbReference type="Google" id="ProtNLM"/>
    </source>
</evidence>
<evidence type="ECO:0000256" key="5">
    <source>
        <dbReference type="ARBA" id="ARBA00022801"/>
    </source>
</evidence>
<keyword evidence="5" id="KW-0378">Hydrolase</keyword>
<reference evidence="6 7" key="1">
    <citation type="submission" date="2017-03" db="EMBL/GenBank/DDBJ databases">
        <authorList>
            <person name="Afonso C.L."/>
            <person name="Miller P.J."/>
            <person name="Scott M.A."/>
            <person name="Spackman E."/>
            <person name="Goraichik I."/>
            <person name="Dimitrov K.M."/>
            <person name="Suarez D.L."/>
            <person name="Swayne D.E."/>
        </authorList>
    </citation>
    <scope>NUCLEOTIDE SEQUENCE [LARGE SCALE GENOMIC DNA]</scope>
    <source>
        <strain evidence="6">PRJEB14757</strain>
    </source>
</reference>
<dbReference type="InterPro" id="IPR051813">
    <property type="entry name" value="HepT_RNase_toxin"/>
</dbReference>
<name>A0A1W1HBX3_9BACT</name>
<dbReference type="EMBL" id="FWEV01000113">
    <property type="protein sequence ID" value="SLM29885.1"/>
    <property type="molecule type" value="Genomic_DNA"/>
</dbReference>
<dbReference type="Pfam" id="PF01934">
    <property type="entry name" value="HepT-like"/>
    <property type="match status" value="1"/>
</dbReference>
<dbReference type="InterPro" id="IPR008201">
    <property type="entry name" value="HepT-like"/>
</dbReference>
<evidence type="ECO:0000256" key="2">
    <source>
        <dbReference type="ARBA" id="ARBA00022649"/>
    </source>
</evidence>
<organism evidence="6 7">
    <name type="scientific">Desulfamplus magnetovallimortis</name>
    <dbReference type="NCBI Taxonomy" id="1246637"/>
    <lineage>
        <taxon>Bacteria</taxon>
        <taxon>Pseudomonadati</taxon>
        <taxon>Thermodesulfobacteriota</taxon>
        <taxon>Desulfobacteria</taxon>
        <taxon>Desulfobacterales</taxon>
        <taxon>Desulfobacteraceae</taxon>
        <taxon>Desulfamplus</taxon>
    </lineage>
</organism>
<evidence type="ECO:0000256" key="1">
    <source>
        <dbReference type="ARBA" id="ARBA00022553"/>
    </source>
</evidence>
<dbReference type="OrthoDB" id="9802833at2"/>
<evidence type="ECO:0000256" key="3">
    <source>
        <dbReference type="ARBA" id="ARBA00022722"/>
    </source>
</evidence>
<keyword evidence="3" id="KW-0540">Nuclease</keyword>
<keyword evidence="7" id="KW-1185">Reference proteome</keyword>
<dbReference type="GO" id="GO:0004540">
    <property type="term" value="F:RNA nuclease activity"/>
    <property type="evidence" value="ECO:0007669"/>
    <property type="project" value="InterPro"/>
</dbReference>
<dbReference type="Proteomes" id="UP000191931">
    <property type="component" value="Unassembled WGS sequence"/>
</dbReference>
<dbReference type="RefSeq" id="WP_080799282.1">
    <property type="nucleotide sequence ID" value="NZ_LT828540.1"/>
</dbReference>
<keyword evidence="2" id="KW-1277">Toxin-antitoxin system</keyword>
<dbReference type="AlphaFoldDB" id="A0A1W1HBX3"/>
<evidence type="ECO:0000256" key="4">
    <source>
        <dbReference type="ARBA" id="ARBA00022741"/>
    </source>
</evidence>
<gene>
    <name evidence="6" type="ORF">MTBBW1_200022</name>
</gene>
<proteinExistence type="predicted"/>
<dbReference type="GO" id="GO:0000166">
    <property type="term" value="F:nucleotide binding"/>
    <property type="evidence" value="ECO:0007669"/>
    <property type="project" value="UniProtKB-KW"/>
</dbReference>
<keyword evidence="1" id="KW-0597">Phosphoprotein</keyword>
<dbReference type="PANTHER" id="PTHR34139">
    <property type="entry name" value="UPF0331 PROTEIN MJ0127"/>
    <property type="match status" value="1"/>
</dbReference>
<evidence type="ECO:0000313" key="7">
    <source>
        <dbReference type="Proteomes" id="UP000191931"/>
    </source>
</evidence>
<protein>
    <recommendedName>
        <fullName evidence="8">Antitoxin</fullName>
    </recommendedName>
</protein>
<evidence type="ECO:0000313" key="6">
    <source>
        <dbReference type="EMBL" id="SLM29885.1"/>
    </source>
</evidence>
<sequence>MSDKELALEILRQIEDASAKIIHRFSIIKTVDDFTHTQAGVEKMDAICMMFIVIGESLKNLDKVTQNSLLHQYPQVAWKNAKAMRDILTHHYPTVNAEVVFYTCKEKIPLLHRTIKQMIEDMSSSSPNEGETQ</sequence>
<dbReference type="STRING" id="1246637.MTBBW1_200022"/>
<keyword evidence="4" id="KW-0547">Nucleotide-binding</keyword>
<dbReference type="GO" id="GO:0110001">
    <property type="term" value="C:toxin-antitoxin complex"/>
    <property type="evidence" value="ECO:0007669"/>
    <property type="project" value="InterPro"/>
</dbReference>
<accession>A0A1W1HBX3</accession>
<dbReference type="GO" id="GO:0016787">
    <property type="term" value="F:hydrolase activity"/>
    <property type="evidence" value="ECO:0007669"/>
    <property type="project" value="UniProtKB-KW"/>
</dbReference>
<dbReference type="PANTHER" id="PTHR34139:SF1">
    <property type="entry name" value="RNASE MJ1380-RELATED"/>
    <property type="match status" value="1"/>
</dbReference>